<keyword evidence="1" id="KW-1133">Transmembrane helix</keyword>
<reference evidence="2" key="1">
    <citation type="submission" date="2014-05" db="EMBL/GenBank/DDBJ databases">
        <authorList>
            <person name="Chronopoulou M."/>
        </authorList>
    </citation>
    <scope>NUCLEOTIDE SEQUENCE</scope>
    <source>
        <tissue evidence="2">Whole organism</tissue>
    </source>
</reference>
<feature type="transmembrane region" description="Helical" evidence="1">
    <location>
        <begin position="31"/>
        <end position="52"/>
    </location>
</feature>
<keyword evidence="1" id="KW-0472">Membrane</keyword>
<sequence length="136" mass="15324">FYSKYHNKIIFLSLYVCQSGFYLMTRHLLVVYLMMSIASTMTMAIATSMSFVPITSTITTSVSFVTMTTSMPFMMSISSSMTASVSFMMSIATSMTTSVSFMMSICGSSLYLIIFIIVKVTFHLIDKENNYKDRNL</sequence>
<proteinExistence type="predicted"/>
<organism evidence="2">
    <name type="scientific">Lepeophtheirus salmonis</name>
    <name type="common">Salmon louse</name>
    <name type="synonym">Caligus salmonis</name>
    <dbReference type="NCBI Taxonomy" id="72036"/>
    <lineage>
        <taxon>Eukaryota</taxon>
        <taxon>Metazoa</taxon>
        <taxon>Ecdysozoa</taxon>
        <taxon>Arthropoda</taxon>
        <taxon>Crustacea</taxon>
        <taxon>Multicrustacea</taxon>
        <taxon>Hexanauplia</taxon>
        <taxon>Copepoda</taxon>
        <taxon>Siphonostomatoida</taxon>
        <taxon>Caligidae</taxon>
        <taxon>Lepeophtheirus</taxon>
    </lineage>
</organism>
<feature type="transmembrane region" description="Helical" evidence="1">
    <location>
        <begin position="73"/>
        <end position="95"/>
    </location>
</feature>
<keyword evidence="1" id="KW-0812">Transmembrane</keyword>
<protein>
    <submittedName>
        <fullName evidence="2">Uncharacterized protein</fullName>
    </submittedName>
</protein>
<accession>A0A0K2UAB3</accession>
<dbReference type="AlphaFoldDB" id="A0A0K2UAB3"/>
<feature type="non-terminal residue" evidence="2">
    <location>
        <position position="1"/>
    </location>
</feature>
<dbReference type="EMBL" id="HACA01017506">
    <property type="protein sequence ID" value="CDW34867.1"/>
    <property type="molecule type" value="Transcribed_RNA"/>
</dbReference>
<name>A0A0K2UAB3_LEPSM</name>
<feature type="transmembrane region" description="Helical" evidence="1">
    <location>
        <begin position="101"/>
        <end position="125"/>
    </location>
</feature>
<evidence type="ECO:0000313" key="2">
    <source>
        <dbReference type="EMBL" id="CDW34867.1"/>
    </source>
</evidence>
<evidence type="ECO:0000256" key="1">
    <source>
        <dbReference type="SAM" id="Phobius"/>
    </source>
</evidence>